<feature type="compositionally biased region" description="Low complexity" evidence="1">
    <location>
        <begin position="225"/>
        <end position="235"/>
    </location>
</feature>
<organism evidence="3 4">
    <name type="scientific">Apiospora arundinis</name>
    <dbReference type="NCBI Taxonomy" id="335852"/>
    <lineage>
        <taxon>Eukaryota</taxon>
        <taxon>Fungi</taxon>
        <taxon>Dikarya</taxon>
        <taxon>Ascomycota</taxon>
        <taxon>Pezizomycotina</taxon>
        <taxon>Sordariomycetes</taxon>
        <taxon>Xylariomycetidae</taxon>
        <taxon>Amphisphaeriales</taxon>
        <taxon>Apiosporaceae</taxon>
        <taxon>Apiospora</taxon>
    </lineage>
</organism>
<protein>
    <submittedName>
        <fullName evidence="3">Glycoside hydrolase family 128 protein</fullName>
    </submittedName>
</protein>
<dbReference type="SUPFAM" id="SSF55797">
    <property type="entry name" value="PR-1-like"/>
    <property type="match status" value="1"/>
</dbReference>
<dbReference type="InterPro" id="IPR002413">
    <property type="entry name" value="V5_allergen-like"/>
</dbReference>
<keyword evidence="4" id="KW-1185">Reference proteome</keyword>
<dbReference type="CDD" id="cd05382">
    <property type="entry name" value="CAP_GAPR1-like"/>
    <property type="match status" value="1"/>
</dbReference>
<evidence type="ECO:0000313" key="4">
    <source>
        <dbReference type="Proteomes" id="UP001390339"/>
    </source>
</evidence>
<name>A0ABR2JN85_9PEZI</name>
<dbReference type="PRINTS" id="PR00837">
    <property type="entry name" value="V5TPXLIKE"/>
</dbReference>
<evidence type="ECO:0000313" key="3">
    <source>
        <dbReference type="EMBL" id="KAK8880267.1"/>
    </source>
</evidence>
<proteinExistence type="predicted"/>
<feature type="region of interest" description="Disordered" evidence="1">
    <location>
        <begin position="219"/>
        <end position="273"/>
    </location>
</feature>
<dbReference type="Proteomes" id="UP001390339">
    <property type="component" value="Unassembled WGS sequence"/>
</dbReference>
<feature type="domain" description="SCP" evidence="2">
    <location>
        <begin position="286"/>
        <end position="421"/>
    </location>
</feature>
<dbReference type="InterPro" id="IPR001283">
    <property type="entry name" value="CRISP-related"/>
</dbReference>
<dbReference type="EMBL" id="JAPCWZ010000001">
    <property type="protein sequence ID" value="KAK8880267.1"/>
    <property type="molecule type" value="Genomic_DNA"/>
</dbReference>
<reference evidence="3 4" key="1">
    <citation type="journal article" date="2024" name="IMA Fungus">
        <title>Apiospora arundinis, a panoply of carbohydrate-active enzymes and secondary metabolites.</title>
        <authorList>
            <person name="Sorensen T."/>
            <person name="Petersen C."/>
            <person name="Muurmann A.T."/>
            <person name="Christiansen J.V."/>
            <person name="Brundto M.L."/>
            <person name="Overgaard C.K."/>
            <person name="Boysen A.T."/>
            <person name="Wollenberg R.D."/>
            <person name="Larsen T.O."/>
            <person name="Sorensen J.L."/>
            <person name="Nielsen K.L."/>
            <person name="Sondergaard T.E."/>
        </authorList>
    </citation>
    <scope>NUCLEOTIDE SEQUENCE [LARGE SCALE GENOMIC DNA]</scope>
    <source>
        <strain evidence="3 4">AAU 773</strain>
    </source>
</reference>
<keyword evidence="3" id="KW-0378">Hydrolase</keyword>
<feature type="compositionally biased region" description="Polar residues" evidence="1">
    <location>
        <begin position="334"/>
        <end position="343"/>
    </location>
</feature>
<dbReference type="SMART" id="SM00198">
    <property type="entry name" value="SCP"/>
    <property type="match status" value="1"/>
</dbReference>
<evidence type="ECO:0000256" key="1">
    <source>
        <dbReference type="SAM" id="MobiDB-lite"/>
    </source>
</evidence>
<evidence type="ECO:0000259" key="2">
    <source>
        <dbReference type="SMART" id="SM00198"/>
    </source>
</evidence>
<comment type="caution">
    <text evidence="3">The sequence shown here is derived from an EMBL/GenBank/DDBJ whole genome shotgun (WGS) entry which is preliminary data.</text>
</comment>
<dbReference type="GO" id="GO:0016787">
    <property type="term" value="F:hydrolase activity"/>
    <property type="evidence" value="ECO:0007669"/>
    <property type="project" value="UniProtKB-KW"/>
</dbReference>
<dbReference type="PRINTS" id="PR00838">
    <property type="entry name" value="V5ALLERGEN"/>
</dbReference>
<sequence>MATHYLRIKNRSNHSQTFQCHGYNGDKNLTIGANQQANIAAKDGTSGAIIAVHDGVIGEQCEITKAGWQGNDTIDISNIVGAGGNMTCQQVGDPAGKFKGHETFMQACNKAWKGLSQQKKDQIKKWVTLDSKGNVKRIGPPKESQALEQFVRTFANGRTYIGVGSWAGGKGNPEDDKQSKAGKGSKDILIVYSDGNAAPDPSKPFTGQSIEGFAIASVGDEDNNDQAPLQEAEAAPQEEAEDAEGEAQLIEPPTNEEGKEEAATVDATAEDGTVEEQGYGIMAISQDAQKALNLHNNKRKGKGLKALVWDDQLAKNATAYAKVLAQKGKMEHSPGSSRPNQGENLAAGTGSLSLEKSAKMWLDEEKNYHGEVIPQGNFGSYGHYTQCMWKSTTKLGMGSAKGSNGWTYVVGRYSPPGNVSGQKPY</sequence>
<dbReference type="PANTHER" id="PTHR10334">
    <property type="entry name" value="CYSTEINE-RICH SECRETORY PROTEIN-RELATED"/>
    <property type="match status" value="1"/>
</dbReference>
<dbReference type="InterPro" id="IPR035940">
    <property type="entry name" value="CAP_sf"/>
</dbReference>
<feature type="region of interest" description="Disordered" evidence="1">
    <location>
        <begin position="326"/>
        <end position="347"/>
    </location>
</feature>
<accession>A0ABR2JN85</accession>
<gene>
    <name evidence="3" type="ORF">PGQ11_001561</name>
</gene>
<dbReference type="InterPro" id="IPR034113">
    <property type="entry name" value="SCP_GAPR1-like"/>
</dbReference>
<dbReference type="Pfam" id="PF00188">
    <property type="entry name" value="CAP"/>
    <property type="match status" value="1"/>
</dbReference>
<dbReference type="InterPro" id="IPR014044">
    <property type="entry name" value="CAP_dom"/>
</dbReference>
<dbReference type="Gene3D" id="3.40.33.10">
    <property type="entry name" value="CAP"/>
    <property type="match status" value="1"/>
</dbReference>
<feature type="region of interest" description="Disordered" evidence="1">
    <location>
        <begin position="163"/>
        <end position="183"/>
    </location>
</feature>
<feature type="compositionally biased region" description="Acidic residues" evidence="1">
    <location>
        <begin position="236"/>
        <end position="245"/>
    </location>
</feature>